<dbReference type="PANTHER" id="PTHR32305:SF15">
    <property type="entry name" value="PROTEIN RHSA-RELATED"/>
    <property type="match status" value="1"/>
</dbReference>
<keyword evidence="7" id="KW-1185">Reference proteome</keyword>
<dbReference type="Pfam" id="PF05954">
    <property type="entry name" value="Phage_GPD"/>
    <property type="match status" value="1"/>
</dbReference>
<proteinExistence type="inferred from homology"/>
<dbReference type="EMBL" id="JBHSGG010000050">
    <property type="protein sequence ID" value="MFC4729753.1"/>
    <property type="molecule type" value="Genomic_DNA"/>
</dbReference>
<evidence type="ECO:0000313" key="6">
    <source>
        <dbReference type="EMBL" id="MFC4729753.1"/>
    </source>
</evidence>
<evidence type="ECO:0000256" key="1">
    <source>
        <dbReference type="ARBA" id="ARBA00004613"/>
    </source>
</evidence>
<reference evidence="7" key="1">
    <citation type="journal article" date="2019" name="Int. J. Syst. Evol. Microbiol.">
        <title>The Global Catalogue of Microorganisms (GCM) 10K type strain sequencing project: providing services to taxonomists for standard genome sequencing and annotation.</title>
        <authorList>
            <consortium name="The Broad Institute Genomics Platform"/>
            <consortium name="The Broad Institute Genome Sequencing Center for Infectious Disease"/>
            <person name="Wu L."/>
            <person name="Ma J."/>
        </authorList>
    </citation>
    <scope>NUCLEOTIDE SEQUENCE [LARGE SCALE GENOMIC DNA]</scope>
    <source>
        <strain evidence="7">CGMCC 1.13574</strain>
    </source>
</reference>
<dbReference type="NCBIfam" id="TIGR03361">
    <property type="entry name" value="VI_Rhs_Vgr"/>
    <property type="match status" value="1"/>
</dbReference>
<dbReference type="Pfam" id="PF04717">
    <property type="entry name" value="Phage_base_V"/>
    <property type="match status" value="1"/>
</dbReference>
<dbReference type="Pfam" id="PF22178">
    <property type="entry name" value="Gp5_trimer_C"/>
    <property type="match status" value="1"/>
</dbReference>
<dbReference type="Gene3D" id="2.40.50.230">
    <property type="entry name" value="Gp5 N-terminal domain"/>
    <property type="match status" value="1"/>
</dbReference>
<dbReference type="Gene3D" id="4.10.220.110">
    <property type="match status" value="1"/>
</dbReference>
<evidence type="ECO:0000259" key="5">
    <source>
        <dbReference type="Pfam" id="PF22178"/>
    </source>
</evidence>
<dbReference type="InterPro" id="IPR050708">
    <property type="entry name" value="T6SS_VgrG/RHS"/>
</dbReference>
<dbReference type="RefSeq" id="WP_377005915.1">
    <property type="nucleotide sequence ID" value="NZ_JBHSGG010000050.1"/>
</dbReference>
<dbReference type="Gene3D" id="2.30.110.50">
    <property type="match status" value="1"/>
</dbReference>
<dbReference type="InterPro" id="IPR037026">
    <property type="entry name" value="Vgr_OB-fold_dom_sf"/>
</dbReference>
<dbReference type="InterPro" id="IPR006531">
    <property type="entry name" value="Gp5/Vgr_OB"/>
</dbReference>
<dbReference type="SUPFAM" id="SSF69279">
    <property type="entry name" value="Phage tail proteins"/>
    <property type="match status" value="2"/>
</dbReference>
<name>A0ABV9NT91_9GAMM</name>
<evidence type="ECO:0000256" key="2">
    <source>
        <dbReference type="ARBA" id="ARBA00005558"/>
    </source>
</evidence>
<feature type="domain" description="Gp5/Type VI secretion system Vgr C-terminal trimerisation" evidence="5">
    <location>
        <begin position="472"/>
        <end position="578"/>
    </location>
</feature>
<keyword evidence="3" id="KW-0964">Secreted</keyword>
<sequence>MARIYTLHSDLGDALLFGSMHASERLGSLFSYRITAYSQDARLDLAGLLGRPMAVHMRMPDGYQRWFHGMVAEIGQDGFVTHDRLSLAVYAIRLVPRPWLLTQRRECRIFSDKSVPQIVRQVLDGIGYSDVRLSLGGDYPVREYCVQYGEDDFNFVSRLMEQEGIYYFFAHARDAHTMVLADGLGAHASTSGYASIPYLPVADDGHRLAEAVGTWTAACAVHTTTHRLSDFDPLRPRTALLATGECGQGSGLHGVSGLEAYDWPGTHTALADGERYAQVRAEAHAVERALFRGEATAAGIAVGNLFELRDFPRREWNQEYLVVATEMHMAEPGYASGGGAAAPVRCGIEAIESRLPFRSPARAPRPTIPGLQTAVVVGNDTDEDIAVDEYGRVRVAFHWSRASSGSPPPSCPVRVASVWAGKQWGALHIPRVGQEVVVSFLEGDPDRPLIIGSVYNADHMPPYALPDNRTQSGIRSRSLLGAAVDFNEIRFEDKAGEEELFFHAQKDMREEVENDHHVAVEHDEIVEIGNEQRVVVGADRTHEVRKNDTLDVAENGTTTIGRKFKLDAGQEIELVTGQSSIVMKSDGTIDIKGLKITIDGTTKVMVKSQEVVVDAGFKVEASAGATMKLSSGGMLDAKASAKLGLKGALLDMSADGIATLGGALIKIG</sequence>
<accession>A0ABV9NT91</accession>
<evidence type="ECO:0000259" key="4">
    <source>
        <dbReference type="Pfam" id="PF04717"/>
    </source>
</evidence>
<feature type="domain" description="Gp5/Type VI secretion system Vgr protein OB-fold" evidence="4">
    <location>
        <begin position="386"/>
        <end position="455"/>
    </location>
</feature>
<protein>
    <submittedName>
        <fullName evidence="6">Type VI secretion system Vgr family protein</fullName>
    </submittedName>
</protein>
<comment type="subcellular location">
    <subcellularLocation>
        <location evidence="1">Secreted</location>
    </subcellularLocation>
</comment>
<dbReference type="Proteomes" id="UP001595892">
    <property type="component" value="Unassembled WGS sequence"/>
</dbReference>
<evidence type="ECO:0000256" key="3">
    <source>
        <dbReference type="ARBA" id="ARBA00022525"/>
    </source>
</evidence>
<dbReference type="InterPro" id="IPR017847">
    <property type="entry name" value="T6SS_RhsGE_Vgr_subset"/>
</dbReference>
<comment type="similarity">
    <text evidence="2">Belongs to the VgrG protein family.</text>
</comment>
<dbReference type="InterPro" id="IPR006533">
    <property type="entry name" value="T6SS_Vgr_RhsGE"/>
</dbReference>
<dbReference type="SUPFAM" id="SSF69255">
    <property type="entry name" value="gp5 N-terminal domain-like"/>
    <property type="match status" value="1"/>
</dbReference>
<dbReference type="SUPFAM" id="SSF69349">
    <property type="entry name" value="Phage fibre proteins"/>
    <property type="match status" value="1"/>
</dbReference>
<gene>
    <name evidence="6" type="ORF">ACFO3Q_16415</name>
</gene>
<organism evidence="6 7">
    <name type="scientific">Coralloluteibacterium thermophilum</name>
    <dbReference type="NCBI Taxonomy" id="2707049"/>
    <lineage>
        <taxon>Bacteria</taxon>
        <taxon>Pseudomonadati</taxon>
        <taxon>Pseudomonadota</taxon>
        <taxon>Gammaproteobacteria</taxon>
        <taxon>Lysobacterales</taxon>
        <taxon>Lysobacteraceae</taxon>
        <taxon>Coralloluteibacterium</taxon>
    </lineage>
</organism>
<dbReference type="InterPro" id="IPR054030">
    <property type="entry name" value="Gp5_Vgr_C"/>
</dbReference>
<dbReference type="NCBIfam" id="TIGR01646">
    <property type="entry name" value="vgr_GE"/>
    <property type="match status" value="1"/>
</dbReference>
<comment type="caution">
    <text evidence="6">The sequence shown here is derived from an EMBL/GenBank/DDBJ whole genome shotgun (WGS) entry which is preliminary data.</text>
</comment>
<dbReference type="Gene3D" id="3.55.50.10">
    <property type="entry name" value="Baseplate protein-like domains"/>
    <property type="match status" value="1"/>
</dbReference>
<evidence type="ECO:0000313" key="7">
    <source>
        <dbReference type="Proteomes" id="UP001595892"/>
    </source>
</evidence>
<dbReference type="PANTHER" id="PTHR32305">
    <property type="match status" value="1"/>
</dbReference>